<dbReference type="EMBL" id="JAPCWZ010000004">
    <property type="protein sequence ID" value="KAK8868552.1"/>
    <property type="molecule type" value="Genomic_DNA"/>
</dbReference>
<dbReference type="SMART" id="SM00724">
    <property type="entry name" value="TLC"/>
    <property type="match status" value="1"/>
</dbReference>
<evidence type="ECO:0000256" key="4">
    <source>
        <dbReference type="ARBA" id="ARBA00022989"/>
    </source>
</evidence>
<feature type="domain" description="TLC" evidence="8">
    <location>
        <begin position="145"/>
        <end position="384"/>
    </location>
</feature>
<dbReference type="PANTHER" id="PTHR12560">
    <property type="entry name" value="LONGEVITY ASSURANCE FACTOR 1 LAG1"/>
    <property type="match status" value="1"/>
</dbReference>
<evidence type="ECO:0000259" key="8">
    <source>
        <dbReference type="PROSITE" id="PS50922"/>
    </source>
</evidence>
<gene>
    <name evidence="9" type="ORF">PGQ11_007130</name>
</gene>
<protein>
    <submittedName>
        <fullName evidence="9">Sphingosine N-acyltransferase-like protein FUM18</fullName>
    </submittedName>
</protein>
<feature type="transmembrane region" description="Helical" evidence="7">
    <location>
        <begin position="357"/>
        <end position="376"/>
    </location>
</feature>
<evidence type="ECO:0000256" key="6">
    <source>
        <dbReference type="PROSITE-ProRule" id="PRU00205"/>
    </source>
</evidence>
<evidence type="ECO:0000256" key="2">
    <source>
        <dbReference type="ARBA" id="ARBA00009808"/>
    </source>
</evidence>
<dbReference type="Pfam" id="PF03798">
    <property type="entry name" value="TRAM_LAG1_CLN8"/>
    <property type="match status" value="1"/>
</dbReference>
<accession>A0ABR2IUS6</accession>
<dbReference type="PANTHER" id="PTHR12560:SF0">
    <property type="entry name" value="LD18904P"/>
    <property type="match status" value="1"/>
</dbReference>
<comment type="similarity">
    <text evidence="2">Belongs to the sphingosine N-acyltransferase family.</text>
</comment>
<keyword evidence="5 6" id="KW-0472">Membrane</keyword>
<evidence type="ECO:0000313" key="9">
    <source>
        <dbReference type="EMBL" id="KAK8868552.1"/>
    </source>
</evidence>
<evidence type="ECO:0000256" key="5">
    <source>
        <dbReference type="ARBA" id="ARBA00023136"/>
    </source>
</evidence>
<dbReference type="InterPro" id="IPR016439">
    <property type="entry name" value="Lag1/Lac1-like"/>
</dbReference>
<evidence type="ECO:0000313" key="10">
    <source>
        <dbReference type="Proteomes" id="UP001390339"/>
    </source>
</evidence>
<evidence type="ECO:0000256" key="1">
    <source>
        <dbReference type="ARBA" id="ARBA00004141"/>
    </source>
</evidence>
<dbReference type="PIRSF" id="PIRSF005225">
    <property type="entry name" value="LAG1_LAC1"/>
    <property type="match status" value="1"/>
</dbReference>
<name>A0ABR2IUS6_9PEZI</name>
<organism evidence="9 10">
    <name type="scientific">Apiospora arundinis</name>
    <dbReference type="NCBI Taxonomy" id="335852"/>
    <lineage>
        <taxon>Eukaryota</taxon>
        <taxon>Fungi</taxon>
        <taxon>Dikarya</taxon>
        <taxon>Ascomycota</taxon>
        <taxon>Pezizomycotina</taxon>
        <taxon>Sordariomycetes</taxon>
        <taxon>Xylariomycetidae</taxon>
        <taxon>Amphisphaeriales</taxon>
        <taxon>Apiosporaceae</taxon>
        <taxon>Apiospora</taxon>
    </lineage>
</organism>
<reference evidence="9 10" key="1">
    <citation type="journal article" date="2024" name="IMA Fungus">
        <title>Apiospora arundinis, a panoply of carbohydrate-active enzymes and secondary metabolites.</title>
        <authorList>
            <person name="Sorensen T."/>
            <person name="Petersen C."/>
            <person name="Muurmann A.T."/>
            <person name="Christiansen J.V."/>
            <person name="Brundto M.L."/>
            <person name="Overgaard C.K."/>
            <person name="Boysen A.T."/>
            <person name="Wollenberg R.D."/>
            <person name="Larsen T.O."/>
            <person name="Sorensen J.L."/>
            <person name="Nielsen K.L."/>
            <person name="Sondergaard T.E."/>
        </authorList>
    </citation>
    <scope>NUCLEOTIDE SEQUENCE [LARGE SCALE GENOMIC DNA]</scope>
    <source>
        <strain evidence="9 10">AAU 773</strain>
    </source>
</reference>
<dbReference type="Proteomes" id="UP001390339">
    <property type="component" value="Unassembled WGS sequence"/>
</dbReference>
<evidence type="ECO:0000256" key="3">
    <source>
        <dbReference type="ARBA" id="ARBA00022692"/>
    </source>
</evidence>
<dbReference type="InterPro" id="IPR006634">
    <property type="entry name" value="TLC-dom"/>
</dbReference>
<feature type="transmembrane region" description="Helical" evidence="7">
    <location>
        <begin position="154"/>
        <end position="175"/>
    </location>
</feature>
<keyword evidence="3 6" id="KW-0812">Transmembrane</keyword>
<comment type="caution">
    <text evidence="9">The sequence shown here is derived from an EMBL/GenBank/DDBJ whole genome shotgun (WGS) entry which is preliminary data.</text>
</comment>
<proteinExistence type="inferred from homology"/>
<keyword evidence="4 7" id="KW-1133">Transmembrane helix</keyword>
<comment type="subcellular location">
    <subcellularLocation>
        <location evidence="1">Membrane</location>
        <topology evidence="1">Multi-pass membrane protein</topology>
    </subcellularLocation>
</comment>
<sequence length="430" mass="49125">MYILYPFYTPSGKQRRFFTRAMSTTSTELQVPRTVPRKEPKRVEKSQLKVFSQWLFDNQASLSFKLIAPFLLAHAYVPAAQPYTSRFFSLSYYNPRTDKYGTGPSDLCFVATCIVLCIGVRAAIMQHVLEPLARRLGVAKDKDVTRFAEQSWMLVYYSVAWPLGVYLYCQSPYFLNLGGLWEGWPHKEIDGLMKLYISVQWAYWMQQLIVVNIEARRKDYLEMMFHHIVTITLITASYAYHLTRVGHLILVLMDVVDLILPLAKCFKYLGSTTVCNALFGVFLFTWALTRHVLYLMVCWSFYYDLPQVVKVPCYKGIADDLQGPFDAPGDGSRSYLLEPFYDPAGTVCLTDGIRTGFFTFLMGLELVICAWSFLILRVIARMMKGSGAEDVRSDDEGEVEAKEKKKKCVAKGVELKKAGRVGATGRRRHA</sequence>
<feature type="transmembrane region" description="Helical" evidence="7">
    <location>
        <begin position="109"/>
        <end position="133"/>
    </location>
</feature>
<dbReference type="PROSITE" id="PS50922">
    <property type="entry name" value="TLC"/>
    <property type="match status" value="1"/>
</dbReference>
<feature type="transmembrane region" description="Helical" evidence="7">
    <location>
        <begin position="220"/>
        <end position="240"/>
    </location>
</feature>
<evidence type="ECO:0000256" key="7">
    <source>
        <dbReference type="SAM" id="Phobius"/>
    </source>
</evidence>
<keyword evidence="10" id="KW-1185">Reference proteome</keyword>